<dbReference type="Pfam" id="PF10088">
    <property type="entry name" value="DUF2326"/>
    <property type="match status" value="1"/>
</dbReference>
<feature type="domain" description="DUF2326" evidence="2">
    <location>
        <begin position="446"/>
        <end position="580"/>
    </location>
</feature>
<keyword evidence="1" id="KW-0175">Coiled coil</keyword>
<feature type="coiled-coil region" evidence="1">
    <location>
        <begin position="226"/>
        <end position="276"/>
    </location>
</feature>
<evidence type="ECO:0000313" key="3">
    <source>
        <dbReference type="EMBL" id="QBX35126.1"/>
    </source>
</evidence>
<evidence type="ECO:0000313" key="4">
    <source>
        <dbReference type="Proteomes" id="UP000296374"/>
    </source>
</evidence>
<dbReference type="EMBL" id="CP038439">
    <property type="protein sequence ID" value="QBX35126.1"/>
    <property type="molecule type" value="Genomic_DNA"/>
</dbReference>
<gene>
    <name evidence="3" type="ORF">E4191_10730</name>
</gene>
<dbReference type="AlphaFoldDB" id="A0A4P7HLR9"/>
<evidence type="ECO:0000256" key="1">
    <source>
        <dbReference type="SAM" id="Coils"/>
    </source>
</evidence>
<dbReference type="KEGG" id="plia:E4191_10730"/>
<dbReference type="RefSeq" id="WP_135313409.1">
    <property type="nucleotide sequence ID" value="NZ_CP038439.1"/>
</dbReference>
<name>A0A4P7HLR9_9RHOB</name>
<sequence>MIRSIRANKRGFHTVTLRPGVNLILADRSKTAGDKDTTNALGKSTFIEIVDFCLGNNTSPNTGLRVEALEGWAFTLELTIAGEDVAVTRATDAPGFFEIEGQTAHWPVTPELNKEGLSGLDAKKWRAVLGWAFFGIGELAVNAVYKPSTRSLLSYFVRNQAAAYNTPFKYFDNQNTWDIQIHNAFLLGLDWKKAAIWQQLKDQKKALAALKQAIKTGAVDGELASLGELEAERVRLSNQLEREREALSTFRVLPQYREIEAQANGLTAEIHEMINSNIVDKRRLDRYRESLSGEDMPTDTRLEALYAEAGIVLPGAVVKTLSDARNFNSKITSNRRDFIASEVAALEGAIAERETKVVVLTTRRANYLATLAGQGALEELTQLQDLHAASRLKIDKLTNRITQLRQMTTKADTIKVETVELKRATTRDYEERREIWSKALGLFSEFSESLYKAPGRLVIDIGDTGYKFDVEIAGSPSEGISKMKIFCYDLTLISFARERGLGIDFLIHDSTIFDGVDPRQRAHALELAGTMATQYGFQYICTLNTDMVPAKDFSADFDFESLVRLRLTDTDPSGSLLGIRY</sequence>
<proteinExistence type="predicted"/>
<accession>A0A4P7HLR9</accession>
<dbReference type="InterPro" id="IPR018760">
    <property type="entry name" value="DUF2326"/>
</dbReference>
<dbReference type="Proteomes" id="UP000296374">
    <property type="component" value="Chromosome"/>
</dbReference>
<evidence type="ECO:0000259" key="2">
    <source>
        <dbReference type="Pfam" id="PF10088"/>
    </source>
</evidence>
<protein>
    <submittedName>
        <fullName evidence="3">DUF2326 domain-containing protein</fullName>
    </submittedName>
</protein>
<organism evidence="3 4">
    <name type="scientific">Paracoccus liaowanqingii</name>
    <dbReference type="NCBI Taxonomy" id="2560053"/>
    <lineage>
        <taxon>Bacteria</taxon>
        <taxon>Pseudomonadati</taxon>
        <taxon>Pseudomonadota</taxon>
        <taxon>Alphaproteobacteria</taxon>
        <taxon>Rhodobacterales</taxon>
        <taxon>Paracoccaceae</taxon>
        <taxon>Paracoccus</taxon>
    </lineage>
</organism>
<reference evidence="4" key="1">
    <citation type="submission" date="2019-03" db="EMBL/GenBank/DDBJ databases">
        <authorList>
            <person name="Li J."/>
        </authorList>
    </citation>
    <scope>NUCLEOTIDE SEQUENCE [LARGE SCALE GENOMIC DNA]</scope>
    <source>
        <strain evidence="4">2251</strain>
    </source>
</reference>